<comment type="caution">
    <text evidence="2">The sequence shown here is derived from an EMBL/GenBank/DDBJ whole genome shotgun (WGS) entry which is preliminary data.</text>
</comment>
<feature type="compositionally biased region" description="Acidic residues" evidence="1">
    <location>
        <begin position="99"/>
        <end position="109"/>
    </location>
</feature>
<protein>
    <submittedName>
        <fullName evidence="2">Uncharacterized protein</fullName>
    </submittedName>
</protein>
<dbReference type="EMBL" id="QGKV02000649">
    <property type="protein sequence ID" value="KAF3577356.1"/>
    <property type="molecule type" value="Genomic_DNA"/>
</dbReference>
<evidence type="ECO:0000313" key="3">
    <source>
        <dbReference type="Proteomes" id="UP000266723"/>
    </source>
</evidence>
<evidence type="ECO:0000313" key="2">
    <source>
        <dbReference type="EMBL" id="KAF3577356.1"/>
    </source>
</evidence>
<organism evidence="2 3">
    <name type="scientific">Brassica cretica</name>
    <name type="common">Mustard</name>
    <dbReference type="NCBI Taxonomy" id="69181"/>
    <lineage>
        <taxon>Eukaryota</taxon>
        <taxon>Viridiplantae</taxon>
        <taxon>Streptophyta</taxon>
        <taxon>Embryophyta</taxon>
        <taxon>Tracheophyta</taxon>
        <taxon>Spermatophyta</taxon>
        <taxon>Magnoliopsida</taxon>
        <taxon>eudicotyledons</taxon>
        <taxon>Gunneridae</taxon>
        <taxon>Pentapetalae</taxon>
        <taxon>rosids</taxon>
        <taxon>malvids</taxon>
        <taxon>Brassicales</taxon>
        <taxon>Brassicaceae</taxon>
        <taxon>Brassiceae</taxon>
        <taxon>Brassica</taxon>
    </lineage>
</organism>
<feature type="region of interest" description="Disordered" evidence="1">
    <location>
        <begin position="77"/>
        <end position="109"/>
    </location>
</feature>
<evidence type="ECO:0000256" key="1">
    <source>
        <dbReference type="SAM" id="MobiDB-lite"/>
    </source>
</evidence>
<gene>
    <name evidence="2" type="ORF">DY000_02031418</name>
</gene>
<feature type="compositionally biased region" description="Low complexity" evidence="1">
    <location>
        <begin position="77"/>
        <end position="94"/>
    </location>
</feature>
<proteinExistence type="predicted"/>
<name>A0ABQ7DIP7_BRACR</name>
<keyword evidence="3" id="KW-1185">Reference proteome</keyword>
<dbReference type="Proteomes" id="UP000266723">
    <property type="component" value="Unassembled WGS sequence"/>
</dbReference>
<sequence>MKRRKRCKQGRHVTTDPQTSWSLRSDRLSLSFGRYVAIDPSRTRSLRSDQTVSDIDQRRVVVDALHAIWARVSQCHSVSRGSVRARSPSAARPSRQQDSDDSDEDTDED</sequence>
<reference evidence="2 3" key="1">
    <citation type="journal article" date="2020" name="BMC Genomics">
        <title>Intraspecific diversification of the crop wild relative Brassica cretica Lam. using demographic model selection.</title>
        <authorList>
            <person name="Kioukis A."/>
            <person name="Michalopoulou V.A."/>
            <person name="Briers L."/>
            <person name="Pirintsos S."/>
            <person name="Studholme D.J."/>
            <person name="Pavlidis P."/>
            <person name="Sarris P.F."/>
        </authorList>
    </citation>
    <scope>NUCLEOTIDE SEQUENCE [LARGE SCALE GENOMIC DNA]</scope>
    <source>
        <strain evidence="3">cv. PFS-1207/04</strain>
    </source>
</reference>
<accession>A0ABQ7DIP7</accession>